<proteinExistence type="predicted"/>
<feature type="chain" id="PRO_5036726230" evidence="1">
    <location>
        <begin position="26"/>
        <end position="62"/>
    </location>
</feature>
<evidence type="ECO:0000313" key="3">
    <source>
        <dbReference type="Proteomes" id="UP000664795"/>
    </source>
</evidence>
<keyword evidence="3" id="KW-1185">Reference proteome</keyword>
<gene>
    <name evidence="2" type="ORF">J2I48_05835</name>
</gene>
<evidence type="ECO:0000256" key="1">
    <source>
        <dbReference type="SAM" id="SignalP"/>
    </source>
</evidence>
<dbReference type="RefSeq" id="WP_207334462.1">
    <property type="nucleotide sequence ID" value="NZ_JAFMYU010000003.1"/>
</dbReference>
<feature type="signal peptide" evidence="1">
    <location>
        <begin position="1"/>
        <end position="25"/>
    </location>
</feature>
<name>A0A939JWZ4_9BACT</name>
<sequence length="62" mass="6902">MKNMFVSQRIWRVVSLVALGFTSQACNPDFLQSDPGKNTPDEGVLSMSYEAEMLTYQPLGSD</sequence>
<dbReference type="PROSITE" id="PS51257">
    <property type="entry name" value="PROKAR_LIPOPROTEIN"/>
    <property type="match status" value="1"/>
</dbReference>
<organism evidence="2 3">
    <name type="scientific">Fibrella aquatilis</name>
    <dbReference type="NCBI Taxonomy" id="2817059"/>
    <lineage>
        <taxon>Bacteria</taxon>
        <taxon>Pseudomonadati</taxon>
        <taxon>Bacteroidota</taxon>
        <taxon>Cytophagia</taxon>
        <taxon>Cytophagales</taxon>
        <taxon>Spirosomataceae</taxon>
        <taxon>Fibrella</taxon>
    </lineage>
</organism>
<dbReference type="EMBL" id="JAFMYU010000003">
    <property type="protein sequence ID" value="MBO0930504.1"/>
    <property type="molecule type" value="Genomic_DNA"/>
</dbReference>
<accession>A0A939JWZ4</accession>
<comment type="caution">
    <text evidence="2">The sequence shown here is derived from an EMBL/GenBank/DDBJ whole genome shotgun (WGS) entry which is preliminary data.</text>
</comment>
<reference evidence="2 3" key="1">
    <citation type="submission" date="2021-03" db="EMBL/GenBank/DDBJ databases">
        <title>Fibrella sp. HMF5036 genome sequencing and assembly.</title>
        <authorList>
            <person name="Kang H."/>
            <person name="Kim H."/>
            <person name="Bae S."/>
            <person name="Joh K."/>
        </authorList>
    </citation>
    <scope>NUCLEOTIDE SEQUENCE [LARGE SCALE GENOMIC DNA]</scope>
    <source>
        <strain evidence="2 3">HMF5036</strain>
    </source>
</reference>
<evidence type="ECO:0000313" key="2">
    <source>
        <dbReference type="EMBL" id="MBO0930504.1"/>
    </source>
</evidence>
<protein>
    <submittedName>
        <fullName evidence="2">Uncharacterized protein</fullName>
    </submittedName>
</protein>
<dbReference type="Proteomes" id="UP000664795">
    <property type="component" value="Unassembled WGS sequence"/>
</dbReference>
<keyword evidence="1" id="KW-0732">Signal</keyword>
<dbReference type="AlphaFoldDB" id="A0A939JWZ4"/>